<gene>
    <name evidence="2" type="ORF">NYPRO_LOCUS24888</name>
</gene>
<dbReference type="CDD" id="cd07765">
    <property type="entry name" value="KRAB_A-box"/>
    <property type="match status" value="1"/>
</dbReference>
<dbReference type="Proteomes" id="UP000645828">
    <property type="component" value="Unassembled WGS sequence"/>
</dbReference>
<dbReference type="InterPro" id="IPR001909">
    <property type="entry name" value="KRAB"/>
</dbReference>
<comment type="caution">
    <text evidence="2">The sequence shown here is derived from an EMBL/GenBank/DDBJ whole genome shotgun (WGS) entry which is preliminary data.</text>
</comment>
<feature type="domain" description="KRAB" evidence="1">
    <location>
        <begin position="40"/>
        <end position="126"/>
    </location>
</feature>
<sequence length="126" mass="14573">MSSFDLSSSVHTVINFMLCVFEQNKAGRLLVDQILRRGLVAFKDVAVDFTQEEWQQLEPTQRDLYRDVMLENFQNLSSLDQESKAVRGNWLTQETPPSYSGAGVLERVKMVRFLFSPQWRGRGQNI</sequence>
<dbReference type="Gene3D" id="6.10.140.140">
    <property type="match status" value="1"/>
</dbReference>
<dbReference type="Pfam" id="PF01352">
    <property type="entry name" value="KRAB"/>
    <property type="match status" value="1"/>
</dbReference>
<organism evidence="2 3">
    <name type="scientific">Nyctereutes procyonoides</name>
    <name type="common">Raccoon dog</name>
    <name type="synonym">Canis procyonoides</name>
    <dbReference type="NCBI Taxonomy" id="34880"/>
    <lineage>
        <taxon>Eukaryota</taxon>
        <taxon>Metazoa</taxon>
        <taxon>Chordata</taxon>
        <taxon>Craniata</taxon>
        <taxon>Vertebrata</taxon>
        <taxon>Euteleostomi</taxon>
        <taxon>Mammalia</taxon>
        <taxon>Eutheria</taxon>
        <taxon>Laurasiatheria</taxon>
        <taxon>Carnivora</taxon>
        <taxon>Caniformia</taxon>
        <taxon>Canidae</taxon>
        <taxon>Nyctereutes</taxon>
    </lineage>
</organism>
<accession>A0A811ZVB3</accession>
<dbReference type="InterPro" id="IPR036051">
    <property type="entry name" value="KRAB_dom_sf"/>
</dbReference>
<reference evidence="2" key="1">
    <citation type="submission" date="2020-12" db="EMBL/GenBank/DDBJ databases">
        <authorList>
            <consortium name="Molecular Ecology Group"/>
        </authorList>
    </citation>
    <scope>NUCLEOTIDE SEQUENCE</scope>
    <source>
        <strain evidence="2">TBG_1078</strain>
    </source>
</reference>
<protein>
    <submittedName>
        <fullName evidence="2">(raccoon dog) hypothetical protein</fullName>
    </submittedName>
</protein>
<evidence type="ECO:0000259" key="1">
    <source>
        <dbReference type="PROSITE" id="PS50805"/>
    </source>
</evidence>
<dbReference type="SMART" id="SM00349">
    <property type="entry name" value="KRAB"/>
    <property type="match status" value="1"/>
</dbReference>
<name>A0A811ZVB3_NYCPR</name>
<evidence type="ECO:0000313" key="3">
    <source>
        <dbReference type="Proteomes" id="UP000645828"/>
    </source>
</evidence>
<proteinExistence type="predicted"/>
<dbReference type="InterPro" id="IPR050169">
    <property type="entry name" value="Krueppel_C2H2_ZnF"/>
</dbReference>
<keyword evidence="3" id="KW-1185">Reference proteome</keyword>
<dbReference type="PANTHER" id="PTHR23232:SF140">
    <property type="entry name" value="ZFP92 ZINC FINGER PROTEIN"/>
    <property type="match status" value="1"/>
</dbReference>
<dbReference type="EMBL" id="CAJHUB010000775">
    <property type="protein sequence ID" value="CAD7692094.1"/>
    <property type="molecule type" value="Genomic_DNA"/>
</dbReference>
<evidence type="ECO:0000313" key="2">
    <source>
        <dbReference type="EMBL" id="CAD7692094.1"/>
    </source>
</evidence>
<dbReference type="GO" id="GO:0006355">
    <property type="term" value="P:regulation of DNA-templated transcription"/>
    <property type="evidence" value="ECO:0007669"/>
    <property type="project" value="InterPro"/>
</dbReference>
<dbReference type="SUPFAM" id="SSF109640">
    <property type="entry name" value="KRAB domain (Kruppel-associated box)"/>
    <property type="match status" value="1"/>
</dbReference>
<dbReference type="PROSITE" id="PS50805">
    <property type="entry name" value="KRAB"/>
    <property type="match status" value="1"/>
</dbReference>
<dbReference type="PANTHER" id="PTHR23232">
    <property type="entry name" value="KRAB DOMAIN C2H2 ZINC FINGER"/>
    <property type="match status" value="1"/>
</dbReference>
<dbReference type="AlphaFoldDB" id="A0A811ZVB3"/>